<evidence type="ECO:0000313" key="2">
    <source>
        <dbReference type="Proteomes" id="UP000465305"/>
    </source>
</evidence>
<dbReference type="EMBL" id="BLKY01000001">
    <property type="protein sequence ID" value="GFG84016.1"/>
    <property type="molecule type" value="Genomic_DNA"/>
</dbReference>
<reference evidence="1 2" key="1">
    <citation type="journal article" date="2019" name="Emerg. Microbes Infect.">
        <title>Comprehensive subspecies identification of 175 nontuberculous mycobacteria species based on 7547 genomic profiles.</title>
        <authorList>
            <person name="Matsumoto Y."/>
            <person name="Kinjo T."/>
            <person name="Motooka D."/>
            <person name="Nabeya D."/>
            <person name="Jung N."/>
            <person name="Uechi K."/>
            <person name="Horii T."/>
            <person name="Iida T."/>
            <person name="Fujita J."/>
            <person name="Nakamura S."/>
        </authorList>
    </citation>
    <scope>NUCLEOTIDE SEQUENCE [LARGE SCALE GENOMIC DNA]</scope>
    <source>
        <strain evidence="1 2">JCM 30723</strain>
    </source>
</reference>
<accession>A0A7I9Y5R4</accession>
<gene>
    <name evidence="1" type="ORF">MALGJ_06920</name>
</gene>
<organism evidence="1 2">
    <name type="scientific">Mycolicibacter algericus</name>
    <name type="common">Mycobacterium algericum</name>
    <dbReference type="NCBI Taxonomy" id="1288388"/>
    <lineage>
        <taxon>Bacteria</taxon>
        <taxon>Bacillati</taxon>
        <taxon>Actinomycetota</taxon>
        <taxon>Actinomycetes</taxon>
        <taxon>Mycobacteriales</taxon>
        <taxon>Mycobacteriaceae</taxon>
        <taxon>Mycolicibacter</taxon>
    </lineage>
</organism>
<protein>
    <submittedName>
        <fullName evidence="1">Uncharacterized protein</fullName>
    </submittedName>
</protein>
<dbReference type="Proteomes" id="UP000465305">
    <property type="component" value="Unassembled WGS sequence"/>
</dbReference>
<name>A0A7I9Y5R4_MYCAL</name>
<comment type="caution">
    <text evidence="1">The sequence shown here is derived from an EMBL/GenBank/DDBJ whole genome shotgun (WGS) entry which is preliminary data.</text>
</comment>
<sequence>MSLDPEIRLERFTWIDTLWAASAKGPNLAAIADIAQLAFGSLPDMNWPGDPAFHGPDGTDWHALIGSLRYEWNLLLSRIYGPEHLPR</sequence>
<dbReference type="AlphaFoldDB" id="A0A7I9Y5R4"/>
<evidence type="ECO:0000313" key="1">
    <source>
        <dbReference type="EMBL" id="GFG84016.1"/>
    </source>
</evidence>
<proteinExistence type="predicted"/>
<dbReference type="RefSeq" id="WP_083039110.1">
    <property type="nucleotide sequence ID" value="NZ_BLKY01000001.1"/>
</dbReference>